<protein>
    <recommendedName>
        <fullName evidence="3">TonB C-terminal domain-containing protein</fullName>
    </recommendedName>
</protein>
<keyword evidence="2" id="KW-1185">Reference proteome</keyword>
<evidence type="ECO:0000313" key="1">
    <source>
        <dbReference type="EMBL" id="EQB09957.1"/>
    </source>
</evidence>
<reference evidence="1 2" key="1">
    <citation type="journal article" date="2013" name="Genome Announc.">
        <title>Genome Sequence of Novosphingobium lindaniclasticum LE124T, Isolated from a Hexachlorocyclohexane Dumpsite.</title>
        <authorList>
            <person name="Saxena A."/>
            <person name="Nayyar N."/>
            <person name="Sangwan N."/>
            <person name="Kumari R."/>
            <person name="Khurana J.P."/>
            <person name="Lal R."/>
        </authorList>
    </citation>
    <scope>NUCLEOTIDE SEQUENCE [LARGE SCALE GENOMIC DNA]</scope>
    <source>
        <strain evidence="1 2">LE124</strain>
    </source>
</reference>
<organism evidence="1 2">
    <name type="scientific">Novosphingobium lindaniclasticum LE124</name>
    <dbReference type="NCBI Taxonomy" id="1096930"/>
    <lineage>
        <taxon>Bacteria</taxon>
        <taxon>Pseudomonadati</taxon>
        <taxon>Pseudomonadota</taxon>
        <taxon>Alphaproteobacteria</taxon>
        <taxon>Sphingomonadales</taxon>
        <taxon>Sphingomonadaceae</taxon>
        <taxon>Novosphingobium</taxon>
    </lineage>
</organism>
<dbReference type="AlphaFoldDB" id="T0HAC1"/>
<evidence type="ECO:0008006" key="3">
    <source>
        <dbReference type="Google" id="ProtNLM"/>
    </source>
</evidence>
<evidence type="ECO:0000313" key="2">
    <source>
        <dbReference type="Proteomes" id="UP000015527"/>
    </source>
</evidence>
<gene>
    <name evidence="1" type="ORF">L284_18270</name>
</gene>
<comment type="caution">
    <text evidence="1">The sequence shown here is derived from an EMBL/GenBank/DDBJ whole genome shotgun (WGS) entry which is preliminary data.</text>
</comment>
<accession>T0HAC1</accession>
<dbReference type="EMBL" id="ATHL01000123">
    <property type="protein sequence ID" value="EQB09957.1"/>
    <property type="molecule type" value="Genomic_DNA"/>
</dbReference>
<dbReference type="PATRIC" id="fig|1096930.3.peg.3614"/>
<proteinExistence type="predicted"/>
<sequence>MMSLLPMTALAATSFQGDGIPLRAEALNRGEWAYSHDLPAFGCQGTGSSGFIAADEAICSAVTRRARFRPARDAAGIPIESEYPACVTFSI</sequence>
<dbReference type="Proteomes" id="UP000015527">
    <property type="component" value="Unassembled WGS sequence"/>
</dbReference>
<name>T0HAC1_9SPHN</name>